<evidence type="ECO:0008006" key="3">
    <source>
        <dbReference type="Google" id="ProtNLM"/>
    </source>
</evidence>
<organism evidence="1 2">
    <name type="scientific">Ferrimicrobium acidiphilum</name>
    <dbReference type="NCBI Taxonomy" id="121039"/>
    <lineage>
        <taxon>Bacteria</taxon>
        <taxon>Bacillati</taxon>
        <taxon>Actinomycetota</taxon>
        <taxon>Acidimicrobiia</taxon>
        <taxon>Acidimicrobiales</taxon>
        <taxon>Acidimicrobiaceae</taxon>
        <taxon>Ferrimicrobium</taxon>
    </lineage>
</organism>
<protein>
    <recommendedName>
        <fullName evidence="3">Secreted protein</fullName>
    </recommendedName>
</protein>
<dbReference type="EMBL" id="JBFSHR010000009">
    <property type="protein sequence ID" value="MEX6429018.1"/>
    <property type="molecule type" value="Genomic_DNA"/>
</dbReference>
<dbReference type="Proteomes" id="UP001560267">
    <property type="component" value="Unassembled WGS sequence"/>
</dbReference>
<keyword evidence="2" id="KW-1185">Reference proteome</keyword>
<accession>A0ABV3Y0D6</accession>
<comment type="caution">
    <text evidence="1">The sequence shown here is derived from an EMBL/GenBank/DDBJ whole genome shotgun (WGS) entry which is preliminary data.</text>
</comment>
<name>A0ABV3Y0D6_9ACTN</name>
<reference evidence="1 2" key="1">
    <citation type="submission" date="2024-07" db="EMBL/GenBank/DDBJ databases">
        <title>Draft Genome Sequence of Ferrimicrobium acidiphilum Strain YE2023, Isolated from a Pulp of Bioleach Reactor.</title>
        <authorList>
            <person name="Elkina Y.A."/>
            <person name="Bulaeva A.G."/>
            <person name="Beletsky A.V."/>
            <person name="Mardanov A.V."/>
        </authorList>
    </citation>
    <scope>NUCLEOTIDE SEQUENCE [LARGE SCALE GENOMIC DNA]</scope>
    <source>
        <strain evidence="1 2">YE2023</strain>
    </source>
</reference>
<evidence type="ECO:0000313" key="1">
    <source>
        <dbReference type="EMBL" id="MEX6429018.1"/>
    </source>
</evidence>
<evidence type="ECO:0000313" key="2">
    <source>
        <dbReference type="Proteomes" id="UP001560267"/>
    </source>
</evidence>
<sequence length="52" mass="5170">MRVRNIVLGGAVIALGLGLASVDTGMGLTVSEAVGSSLGAAVKTVVESRRMV</sequence>
<proteinExistence type="predicted"/>
<dbReference type="RefSeq" id="WP_369084287.1">
    <property type="nucleotide sequence ID" value="NZ_JBFSHR010000009.1"/>
</dbReference>
<gene>
    <name evidence="1" type="ORF">AB6A68_04110</name>
</gene>